<evidence type="ECO:0000313" key="4">
    <source>
        <dbReference type="Proteomes" id="UP000316714"/>
    </source>
</evidence>
<dbReference type="EMBL" id="SIHJ01000010">
    <property type="protein sequence ID" value="TWT29241.1"/>
    <property type="molecule type" value="Genomic_DNA"/>
</dbReference>
<comment type="caution">
    <text evidence="3">The sequence shown here is derived from an EMBL/GenBank/DDBJ whole genome shotgun (WGS) entry which is preliminary data.</text>
</comment>
<dbReference type="PROSITE" id="PS51782">
    <property type="entry name" value="LYSM"/>
    <property type="match status" value="1"/>
</dbReference>
<reference evidence="3 4" key="1">
    <citation type="submission" date="2019-02" db="EMBL/GenBank/DDBJ databases">
        <title>Deep-cultivation of Planctomycetes and their phenomic and genomic characterization uncovers novel biology.</title>
        <authorList>
            <person name="Wiegand S."/>
            <person name="Jogler M."/>
            <person name="Boedeker C."/>
            <person name="Pinto D."/>
            <person name="Vollmers J."/>
            <person name="Rivas-Marin E."/>
            <person name="Kohn T."/>
            <person name="Peeters S.H."/>
            <person name="Heuer A."/>
            <person name="Rast P."/>
            <person name="Oberbeckmann S."/>
            <person name="Bunk B."/>
            <person name="Jeske O."/>
            <person name="Meyerdierks A."/>
            <person name="Storesund J.E."/>
            <person name="Kallscheuer N."/>
            <person name="Luecker S."/>
            <person name="Lage O.M."/>
            <person name="Pohl T."/>
            <person name="Merkel B.J."/>
            <person name="Hornburger P."/>
            <person name="Mueller R.-W."/>
            <person name="Bruemmer F."/>
            <person name="Labrenz M."/>
            <person name="Spormann A.M."/>
            <person name="Op Den Camp H."/>
            <person name="Overmann J."/>
            <person name="Amann R."/>
            <person name="Jetten M.S.M."/>
            <person name="Mascher T."/>
            <person name="Medema M.H."/>
            <person name="Devos D.P."/>
            <person name="Kaster A.-K."/>
            <person name="Ovreas L."/>
            <person name="Rohde M."/>
            <person name="Galperin M.Y."/>
            <person name="Jogler C."/>
        </authorList>
    </citation>
    <scope>NUCLEOTIDE SEQUENCE [LARGE SCALE GENOMIC DNA]</scope>
    <source>
        <strain evidence="3 4">KOR34</strain>
    </source>
</reference>
<dbReference type="Pfam" id="PF01476">
    <property type="entry name" value="LysM"/>
    <property type="match status" value="1"/>
</dbReference>
<dbReference type="SUPFAM" id="SSF54106">
    <property type="entry name" value="LysM domain"/>
    <property type="match status" value="1"/>
</dbReference>
<dbReference type="RefSeq" id="WP_146569098.1">
    <property type="nucleotide sequence ID" value="NZ_SIHJ01000010.1"/>
</dbReference>
<evidence type="ECO:0000313" key="3">
    <source>
        <dbReference type="EMBL" id="TWT29241.1"/>
    </source>
</evidence>
<name>A0A5C5URY9_9BACT</name>
<proteinExistence type="predicted"/>
<dbReference type="Gene3D" id="3.10.350.10">
    <property type="entry name" value="LysM domain"/>
    <property type="match status" value="1"/>
</dbReference>
<dbReference type="CDD" id="cd00118">
    <property type="entry name" value="LysM"/>
    <property type="match status" value="1"/>
</dbReference>
<dbReference type="AlphaFoldDB" id="A0A5C5URY9"/>
<keyword evidence="4" id="KW-1185">Reference proteome</keyword>
<dbReference type="SMART" id="SM00257">
    <property type="entry name" value="LysM"/>
    <property type="match status" value="1"/>
</dbReference>
<protein>
    <submittedName>
        <fullName evidence="3">LysM domain protein</fullName>
    </submittedName>
</protein>
<feature type="compositionally biased region" description="Low complexity" evidence="1">
    <location>
        <begin position="159"/>
        <end position="179"/>
    </location>
</feature>
<feature type="region of interest" description="Disordered" evidence="1">
    <location>
        <begin position="157"/>
        <end position="179"/>
    </location>
</feature>
<dbReference type="InterPro" id="IPR036779">
    <property type="entry name" value="LysM_dom_sf"/>
</dbReference>
<feature type="domain" description="LysM" evidence="2">
    <location>
        <begin position="281"/>
        <end position="325"/>
    </location>
</feature>
<organism evidence="3 4">
    <name type="scientific">Posidoniimonas corsicana</name>
    <dbReference type="NCBI Taxonomy" id="1938618"/>
    <lineage>
        <taxon>Bacteria</taxon>
        <taxon>Pseudomonadati</taxon>
        <taxon>Planctomycetota</taxon>
        <taxon>Planctomycetia</taxon>
        <taxon>Pirellulales</taxon>
        <taxon>Lacipirellulaceae</taxon>
        <taxon>Posidoniimonas</taxon>
    </lineage>
</organism>
<dbReference type="OrthoDB" id="9787225at2"/>
<dbReference type="InterPro" id="IPR018392">
    <property type="entry name" value="LysM"/>
</dbReference>
<evidence type="ECO:0000256" key="1">
    <source>
        <dbReference type="SAM" id="MobiDB-lite"/>
    </source>
</evidence>
<evidence type="ECO:0000259" key="2">
    <source>
        <dbReference type="PROSITE" id="PS51782"/>
    </source>
</evidence>
<gene>
    <name evidence="3" type="ORF">KOR34_52960</name>
</gene>
<dbReference type="Proteomes" id="UP000316714">
    <property type="component" value="Unassembled WGS sequence"/>
</dbReference>
<sequence length="439" mass="44753">MSTIRPLATIAILGCLGIFLAHQINQSPVEDDALTANWEEAPSYDPSAVEPPPAIDTPAPALNAAPPLGAVEPVAVAAPPAGGPSMPPLPATPPTAGMPAPPVAAAPVAPAAPSSPLAGLPPAAAPPVTAPVDDIPLPDDIPEANLGGLPVAPAAATSPLAGLPPAQPAPNTTQTPAADPYAQYEPAVPTQPIDVTPEGPGAEPDYESLGQIGGPAGSSYAEAIVQINEALARDELLRAHTMLSNWYNDPTLTPEQREDVASLLSQLAGTVVYSTDHRMEPPYTVKPGDTLETIAQQYGVPWRLLAKINGVPSATAIQAGQTLKVLHGPFQAFVDASNSELVLMIDGKYAGKFAVQLSGAAAADGHWTVAQKPDGQPTAYGATPDGKQLVLKDASGMSTLVIGSTGGSPMERGRVTVAAADLDELHDILSVGSEVIIRR</sequence>
<accession>A0A5C5URY9</accession>